<sequence length="235" mass="26914">MLQVSVWHSGTLKRKVFLGSVEIPLESWKFEDNSTQTFKWYQLNAKDSRSENWLPLQYNGELLVKAMFELPTNNGRRQWDMYANDDIDEKMDDVGQLSVFIIGAKNLPSTRADGTLNSFVKGSLVTPDMQERKLKTQVLKRVTDPQWKHQFVYKGISLGELHESNLDLTVWDQATLGLSDRFLGGVRLEKGTLLRGPINQTEAAHREAWEAILKRPNEWNTVNLTLQSNPALVRA</sequence>
<reference evidence="2" key="2">
    <citation type="submission" date="2025-08" db="UniProtKB">
        <authorList>
            <consortium name="Ensembl"/>
        </authorList>
    </citation>
    <scope>IDENTIFICATION</scope>
</reference>
<protein>
    <recommendedName>
        <fullName evidence="1">C2 domain-containing protein</fullName>
    </recommendedName>
</protein>
<keyword evidence="3" id="KW-1185">Reference proteome</keyword>
<dbReference type="PROSITE" id="PS50004">
    <property type="entry name" value="C2"/>
    <property type="match status" value="1"/>
</dbReference>
<reference evidence="2" key="1">
    <citation type="submission" date="2021-06" db="EMBL/GenBank/DDBJ databases">
        <authorList>
            <consortium name="Wellcome Sanger Institute Data Sharing"/>
        </authorList>
    </citation>
    <scope>NUCLEOTIDE SEQUENCE [LARGE SCALE GENOMIC DNA]</scope>
</reference>
<feature type="domain" description="C2" evidence="1">
    <location>
        <begin position="77"/>
        <end position="205"/>
    </location>
</feature>
<reference evidence="2" key="3">
    <citation type="submission" date="2025-09" db="UniProtKB">
        <authorList>
            <consortium name="Ensembl"/>
        </authorList>
    </citation>
    <scope>IDENTIFICATION</scope>
</reference>
<evidence type="ECO:0000259" key="1">
    <source>
        <dbReference type="PROSITE" id="PS50004"/>
    </source>
</evidence>
<dbReference type="GO" id="GO:0005886">
    <property type="term" value="C:plasma membrane"/>
    <property type="evidence" value="ECO:0007669"/>
    <property type="project" value="TreeGrafter"/>
</dbReference>
<dbReference type="GO" id="GO:0070382">
    <property type="term" value="C:exocytic vesicle"/>
    <property type="evidence" value="ECO:0007669"/>
    <property type="project" value="TreeGrafter"/>
</dbReference>
<evidence type="ECO:0000313" key="2">
    <source>
        <dbReference type="Ensembl" id="ENSECRP00000017685.1"/>
    </source>
</evidence>
<name>A0A8C4SPB8_ERPCA</name>
<organism evidence="2 3">
    <name type="scientific">Erpetoichthys calabaricus</name>
    <name type="common">Rope fish</name>
    <name type="synonym">Calamoichthys calabaricus</name>
    <dbReference type="NCBI Taxonomy" id="27687"/>
    <lineage>
        <taxon>Eukaryota</taxon>
        <taxon>Metazoa</taxon>
        <taxon>Chordata</taxon>
        <taxon>Craniata</taxon>
        <taxon>Vertebrata</taxon>
        <taxon>Euteleostomi</taxon>
        <taxon>Actinopterygii</taxon>
        <taxon>Polypteriformes</taxon>
        <taxon>Polypteridae</taxon>
        <taxon>Erpetoichthys</taxon>
    </lineage>
</organism>
<dbReference type="GO" id="GO:0006887">
    <property type="term" value="P:exocytosis"/>
    <property type="evidence" value="ECO:0007669"/>
    <property type="project" value="TreeGrafter"/>
</dbReference>
<dbReference type="Pfam" id="PF00168">
    <property type="entry name" value="C2"/>
    <property type="match status" value="2"/>
</dbReference>
<accession>A0A8C4SPB8</accession>
<proteinExistence type="predicted"/>
<dbReference type="PANTHER" id="PTHR45716">
    <property type="entry name" value="BITESIZE, ISOFORM I"/>
    <property type="match status" value="1"/>
</dbReference>
<dbReference type="SMART" id="SM00239">
    <property type="entry name" value="C2"/>
    <property type="match status" value="1"/>
</dbReference>
<dbReference type="GO" id="GO:0042043">
    <property type="term" value="F:neurexin family protein binding"/>
    <property type="evidence" value="ECO:0007669"/>
    <property type="project" value="TreeGrafter"/>
</dbReference>
<evidence type="ECO:0000313" key="3">
    <source>
        <dbReference type="Proteomes" id="UP000694620"/>
    </source>
</evidence>
<dbReference type="GeneTree" id="ENSGT00940000160610"/>
<dbReference type="AlphaFoldDB" id="A0A8C4SPB8"/>
<dbReference type="SUPFAM" id="SSF49562">
    <property type="entry name" value="C2 domain (Calcium/lipid-binding domain, CaLB)"/>
    <property type="match status" value="2"/>
</dbReference>
<dbReference type="Ensembl" id="ENSECRT00000018034.1">
    <property type="protein sequence ID" value="ENSECRP00000017685.1"/>
    <property type="gene ID" value="ENSECRG00000011818.1"/>
</dbReference>
<dbReference type="InterPro" id="IPR035892">
    <property type="entry name" value="C2_domain_sf"/>
</dbReference>
<dbReference type="InterPro" id="IPR000008">
    <property type="entry name" value="C2_dom"/>
</dbReference>
<dbReference type="PANTHER" id="PTHR45716:SF1">
    <property type="entry name" value="SYNAPTOTAGMIN-LIKE PROTEIN 3"/>
    <property type="match status" value="1"/>
</dbReference>
<dbReference type="Proteomes" id="UP000694620">
    <property type="component" value="Chromosome 15"/>
</dbReference>
<dbReference type="Gene3D" id="2.60.40.150">
    <property type="entry name" value="C2 domain"/>
    <property type="match status" value="2"/>
</dbReference>